<evidence type="ECO:0000313" key="2">
    <source>
        <dbReference type="Proteomes" id="UP000054621"/>
    </source>
</evidence>
<name>A0A0W0YCN8_9GAMM</name>
<dbReference type="Proteomes" id="UP000054621">
    <property type="component" value="Unassembled WGS sequence"/>
</dbReference>
<dbReference type="EMBL" id="LNYV01000037">
    <property type="protein sequence ID" value="KTD54645.1"/>
    <property type="molecule type" value="Genomic_DNA"/>
</dbReference>
<organism evidence="1 2">
    <name type="scientific">Legionella sainthelensi</name>
    <dbReference type="NCBI Taxonomy" id="28087"/>
    <lineage>
        <taxon>Bacteria</taxon>
        <taxon>Pseudomonadati</taxon>
        <taxon>Pseudomonadota</taxon>
        <taxon>Gammaproteobacteria</taxon>
        <taxon>Legionellales</taxon>
        <taxon>Legionellaceae</taxon>
        <taxon>Legionella</taxon>
    </lineage>
</organism>
<reference evidence="1 2" key="1">
    <citation type="submission" date="2015-11" db="EMBL/GenBank/DDBJ databases">
        <title>Genomic analysis of 38 Legionella species identifies large and diverse effector repertoires.</title>
        <authorList>
            <person name="Burstein D."/>
            <person name="Amaro F."/>
            <person name="Zusman T."/>
            <person name="Lifshitz Z."/>
            <person name="Cohen O."/>
            <person name="Gilbert J.A."/>
            <person name="Pupko T."/>
            <person name="Shuman H.A."/>
            <person name="Segal G."/>
        </authorList>
    </citation>
    <scope>NUCLEOTIDE SEQUENCE [LARGE SCALE GENOMIC DNA]</scope>
    <source>
        <strain evidence="1 2">Mt.St.Helens-4</strain>
    </source>
</reference>
<proteinExistence type="predicted"/>
<gene>
    <name evidence="1" type="ORF">Lsai_3467</name>
</gene>
<comment type="caution">
    <text evidence="1">The sequence shown here is derived from an EMBL/GenBank/DDBJ whole genome shotgun (WGS) entry which is preliminary data.</text>
</comment>
<protein>
    <submittedName>
        <fullName evidence="1">Uncharacterized protein</fullName>
    </submittedName>
</protein>
<evidence type="ECO:0000313" key="1">
    <source>
        <dbReference type="EMBL" id="KTD54645.1"/>
    </source>
</evidence>
<sequence>MLQKTELCQSYLDKRELILLNRGLYYENKLALPYYKRTEQLSYFYDVIDLIVSAQIYKGRITLIGLPFRK</sequence>
<accession>A0A0W0YCN8</accession>
<dbReference type="AlphaFoldDB" id="A0A0W0YCN8"/>